<reference evidence="3 4" key="1">
    <citation type="submission" date="2016-01" db="EMBL/GenBank/DDBJ databases">
        <title>The new phylogeny of the genus Mycobacterium.</title>
        <authorList>
            <person name="Tarcisio F."/>
            <person name="Conor M."/>
            <person name="Antonella G."/>
            <person name="Elisabetta G."/>
            <person name="Giulia F.S."/>
            <person name="Sara T."/>
            <person name="Anna F."/>
            <person name="Clotilde B."/>
            <person name="Roberto B."/>
            <person name="Veronica D.S."/>
            <person name="Fabio R."/>
            <person name="Monica P."/>
            <person name="Olivier J."/>
            <person name="Enrico T."/>
            <person name="Nicola S."/>
        </authorList>
    </citation>
    <scope>NUCLEOTIDE SEQUENCE [LARGE SCALE GENOMIC DNA]</scope>
    <source>
        <strain evidence="3 4">DSM 45166</strain>
    </source>
</reference>
<keyword evidence="2" id="KW-0560">Oxidoreductase</keyword>
<dbReference type="Pfam" id="PF13561">
    <property type="entry name" value="adh_short_C2"/>
    <property type="match status" value="1"/>
</dbReference>
<comment type="similarity">
    <text evidence="1">Belongs to the short-chain dehydrogenases/reductases (SDR) family.</text>
</comment>
<keyword evidence="4" id="KW-1185">Reference proteome</keyword>
<dbReference type="PRINTS" id="PR00081">
    <property type="entry name" value="GDHRDH"/>
</dbReference>
<dbReference type="EMBL" id="LQPE01000162">
    <property type="protein sequence ID" value="ORV98294.1"/>
    <property type="molecule type" value="Genomic_DNA"/>
</dbReference>
<evidence type="ECO:0000313" key="4">
    <source>
        <dbReference type="Proteomes" id="UP000193487"/>
    </source>
</evidence>
<dbReference type="STRING" id="487514.A5707_11935"/>
<dbReference type="SUPFAM" id="SSF51735">
    <property type="entry name" value="NAD(P)-binding Rossmann-fold domains"/>
    <property type="match status" value="1"/>
</dbReference>
<evidence type="ECO:0000256" key="1">
    <source>
        <dbReference type="ARBA" id="ARBA00006484"/>
    </source>
</evidence>
<dbReference type="Pfam" id="PF00106">
    <property type="entry name" value="adh_short"/>
    <property type="match status" value="1"/>
</dbReference>
<dbReference type="RefSeq" id="WP_045385281.1">
    <property type="nucleotide sequence ID" value="NZ_BBKA01000165.1"/>
</dbReference>
<evidence type="ECO:0000256" key="2">
    <source>
        <dbReference type="ARBA" id="ARBA00023002"/>
    </source>
</evidence>
<dbReference type="InterPro" id="IPR002347">
    <property type="entry name" value="SDR_fam"/>
</dbReference>
<dbReference type="InterPro" id="IPR051122">
    <property type="entry name" value="SDR_DHRS6-like"/>
</dbReference>
<dbReference type="OrthoDB" id="9809287at2"/>
<dbReference type="GO" id="GO:0016491">
    <property type="term" value="F:oxidoreductase activity"/>
    <property type="evidence" value="ECO:0007669"/>
    <property type="project" value="UniProtKB-KW"/>
</dbReference>
<accession>A0A1X1XHK3</accession>
<organism evidence="3 4">
    <name type="scientific">Mycobacterium kyorinense</name>
    <dbReference type="NCBI Taxonomy" id="487514"/>
    <lineage>
        <taxon>Bacteria</taxon>
        <taxon>Bacillati</taxon>
        <taxon>Actinomycetota</taxon>
        <taxon>Actinomycetes</taxon>
        <taxon>Mycobacteriales</taxon>
        <taxon>Mycobacteriaceae</taxon>
        <taxon>Mycobacterium</taxon>
    </lineage>
</organism>
<dbReference type="Gene3D" id="3.40.50.720">
    <property type="entry name" value="NAD(P)-binding Rossmann-like Domain"/>
    <property type="match status" value="1"/>
</dbReference>
<proteinExistence type="inferred from homology"/>
<evidence type="ECO:0000313" key="3">
    <source>
        <dbReference type="EMBL" id="ORV98294.1"/>
    </source>
</evidence>
<dbReference type="InterPro" id="IPR036291">
    <property type="entry name" value="NAD(P)-bd_dom_sf"/>
</dbReference>
<dbReference type="AlphaFoldDB" id="A0A1X1XHK3"/>
<dbReference type="PANTHER" id="PTHR43477:SF1">
    <property type="entry name" value="DIHYDROANTICAPSIN 7-DEHYDROGENASE"/>
    <property type="match status" value="1"/>
</dbReference>
<gene>
    <name evidence="3" type="ORF">AWC14_13225</name>
</gene>
<dbReference type="PANTHER" id="PTHR43477">
    <property type="entry name" value="DIHYDROANTICAPSIN 7-DEHYDROGENASE"/>
    <property type="match status" value="1"/>
</dbReference>
<sequence>MTGIDQFRYDGKRVLVVGGATGMGAAAAQTAAALGAEVIVMDYAPVSYEAAREVRVDLSDRSSIDSAIDEVDGPIDAIFSAAGVADGPKLMRVNFIGHRHLIDRVRADGKLSRGSAICFISSVAGMGWENDLPLLQEFLATPDYESADAWVAAHEPEGIIHYGFSKKAINAYVATQAFPLLKEGVRINAICPGPTDTPLARANADLWLTFAQDYRDATGCQVHTPEQMANAMIFLNSQAASGISGITLLVDNGHVMSSLTGAFPPGKPIMDLIMGRVSLT</sequence>
<comment type="caution">
    <text evidence="3">The sequence shown here is derived from an EMBL/GenBank/DDBJ whole genome shotgun (WGS) entry which is preliminary data.</text>
</comment>
<protein>
    <submittedName>
        <fullName evidence="3">Short-chain dehydrogenase</fullName>
    </submittedName>
</protein>
<name>A0A1X1XHK3_9MYCO</name>
<dbReference type="Proteomes" id="UP000193487">
    <property type="component" value="Unassembled WGS sequence"/>
</dbReference>